<sequence>MSERDLVNKMKKLPIIFVLLILLTACNTTNHSQGGQIKVLYWNQDMFNTDYGELFYLKYPDIEVEVVPLKTLVNRSEGSIDELVQQIEQANIDVIFTRSLEEYLAFSNRGVLEGLEEWIQKDHFDIENLNPHIISLLRENASNRLNGLAPMFSSIALFYNKDMFDQLDIEYPQDQLSWREFFGLAARFSDNKEGTYGFSFEGALYEFVGMVGRAHGLNMVSVNNSDVWIMHDTEAWENILATVQEVYRSGAIHLDVPVFAATHDVKEKEELFIRGKSAMILSTTSLIEQYENSDKSFSLGIVTVPEHPTPKSYLVTHLNRFIS</sequence>
<dbReference type="RefSeq" id="WP_125081268.1">
    <property type="nucleotide sequence ID" value="NZ_CP034248.1"/>
</dbReference>
<dbReference type="SUPFAM" id="SSF53850">
    <property type="entry name" value="Periplasmic binding protein-like II"/>
    <property type="match status" value="1"/>
</dbReference>
<dbReference type="Gene3D" id="3.40.190.10">
    <property type="entry name" value="Periplasmic binding protein-like II"/>
    <property type="match status" value="1"/>
</dbReference>
<dbReference type="Proteomes" id="UP000273145">
    <property type="component" value="Chromosome"/>
</dbReference>
<dbReference type="OrthoDB" id="9808332at2"/>
<gene>
    <name evidence="1" type="ORF">EIM92_02130</name>
</gene>
<dbReference type="EMBL" id="CP034248">
    <property type="protein sequence ID" value="AZK45139.1"/>
    <property type="molecule type" value="Genomic_DNA"/>
</dbReference>
<reference evidence="1 2" key="1">
    <citation type="submission" date="2018-11" db="EMBL/GenBank/DDBJ databases">
        <title>Genome sequencing of Paenibacillus lentus DSM25539(T).</title>
        <authorList>
            <person name="Kook J.-K."/>
            <person name="Park S.-N."/>
            <person name="Lim Y.K."/>
        </authorList>
    </citation>
    <scope>NUCLEOTIDE SEQUENCE [LARGE SCALE GENOMIC DNA]</scope>
    <source>
        <strain evidence="1 2">DSM 25539</strain>
    </source>
</reference>
<keyword evidence="2" id="KW-1185">Reference proteome</keyword>
<dbReference type="Pfam" id="PF01547">
    <property type="entry name" value="SBP_bac_1"/>
    <property type="match status" value="1"/>
</dbReference>
<proteinExistence type="predicted"/>
<dbReference type="InterPro" id="IPR006059">
    <property type="entry name" value="SBP"/>
</dbReference>
<dbReference type="AlphaFoldDB" id="A0A3S8RQL8"/>
<dbReference type="PANTHER" id="PTHR43649:SF12">
    <property type="entry name" value="DIACETYLCHITOBIOSE BINDING PROTEIN DASA"/>
    <property type="match status" value="1"/>
</dbReference>
<accession>A0A3S8RQL8</accession>
<name>A0A3S8RQL8_9BACL</name>
<evidence type="ECO:0000313" key="1">
    <source>
        <dbReference type="EMBL" id="AZK45139.1"/>
    </source>
</evidence>
<dbReference type="PROSITE" id="PS51257">
    <property type="entry name" value="PROKAR_LIPOPROTEIN"/>
    <property type="match status" value="1"/>
</dbReference>
<protein>
    <submittedName>
        <fullName evidence="1">Extracellular solute-binding protein</fullName>
    </submittedName>
</protein>
<dbReference type="PANTHER" id="PTHR43649">
    <property type="entry name" value="ARABINOSE-BINDING PROTEIN-RELATED"/>
    <property type="match status" value="1"/>
</dbReference>
<dbReference type="InterPro" id="IPR050490">
    <property type="entry name" value="Bact_solute-bd_prot1"/>
</dbReference>
<organism evidence="1 2">
    <name type="scientific">Paenibacillus lentus</name>
    <dbReference type="NCBI Taxonomy" id="1338368"/>
    <lineage>
        <taxon>Bacteria</taxon>
        <taxon>Bacillati</taxon>
        <taxon>Bacillota</taxon>
        <taxon>Bacilli</taxon>
        <taxon>Bacillales</taxon>
        <taxon>Paenibacillaceae</taxon>
        <taxon>Paenibacillus</taxon>
    </lineage>
</organism>
<evidence type="ECO:0000313" key="2">
    <source>
        <dbReference type="Proteomes" id="UP000273145"/>
    </source>
</evidence>
<dbReference type="KEGG" id="plen:EIM92_02130"/>